<evidence type="ECO:0000256" key="1">
    <source>
        <dbReference type="SAM" id="MobiDB-lite"/>
    </source>
</evidence>
<dbReference type="EMBL" id="NPKI01000026">
    <property type="protein sequence ID" value="PAQ00353.1"/>
    <property type="molecule type" value="Genomic_DNA"/>
</dbReference>
<evidence type="ECO:0000313" key="2">
    <source>
        <dbReference type="EMBL" id="PAQ00353.1"/>
    </source>
</evidence>
<dbReference type="Proteomes" id="UP000216215">
    <property type="component" value="Unassembled WGS sequence"/>
</dbReference>
<feature type="region of interest" description="Disordered" evidence="1">
    <location>
        <begin position="47"/>
        <end position="85"/>
    </location>
</feature>
<protein>
    <recommendedName>
        <fullName evidence="4">Integrase</fullName>
    </recommendedName>
</protein>
<organism evidence="2 3">
    <name type="scientific">Mesorhizobium mediterraneum</name>
    <dbReference type="NCBI Taxonomy" id="43617"/>
    <lineage>
        <taxon>Bacteria</taxon>
        <taxon>Pseudomonadati</taxon>
        <taxon>Pseudomonadota</taxon>
        <taxon>Alphaproteobacteria</taxon>
        <taxon>Hyphomicrobiales</taxon>
        <taxon>Phyllobacteriaceae</taxon>
        <taxon>Mesorhizobium</taxon>
    </lineage>
</organism>
<name>A0AB36R7C3_9HYPH</name>
<proteinExistence type="predicted"/>
<dbReference type="AlphaFoldDB" id="A0AB36R7C3"/>
<evidence type="ECO:0000313" key="3">
    <source>
        <dbReference type="Proteomes" id="UP000216215"/>
    </source>
</evidence>
<reference evidence="3" key="1">
    <citation type="submission" date="2017-08" db="EMBL/GenBank/DDBJ databases">
        <title>Mesorhizobium wenxinae sp. nov., a novel rhizobial species isolated from root nodules of chickpea (Cicer arietinum L.).</title>
        <authorList>
            <person name="Zhang J."/>
        </authorList>
    </citation>
    <scope>NUCLEOTIDE SEQUENCE [LARGE SCALE GENOMIC DNA]</scope>
    <source>
        <strain evidence="3">USDA 3392</strain>
    </source>
</reference>
<gene>
    <name evidence="2" type="ORF">CIT25_21350</name>
</gene>
<sequence>MQQGSDPWAAAGFLGMTVEMLIQTYSHHHPDFQADAAEAIVSKARSRNLPKNVVRMPGAQKANAPVTPHIPTDKPETKVNRSRRP</sequence>
<dbReference type="RefSeq" id="WP_095486487.1">
    <property type="nucleotide sequence ID" value="NZ_CP088151.1"/>
</dbReference>
<evidence type="ECO:0008006" key="4">
    <source>
        <dbReference type="Google" id="ProtNLM"/>
    </source>
</evidence>
<comment type="caution">
    <text evidence="2">The sequence shown here is derived from an EMBL/GenBank/DDBJ whole genome shotgun (WGS) entry which is preliminary data.</text>
</comment>
<accession>A0AB36R7C3</accession>
<keyword evidence="3" id="KW-1185">Reference proteome</keyword>